<dbReference type="Proteomes" id="UP001501742">
    <property type="component" value="Unassembled WGS sequence"/>
</dbReference>
<feature type="transmembrane region" description="Helical" evidence="1">
    <location>
        <begin position="40"/>
        <end position="63"/>
    </location>
</feature>
<gene>
    <name evidence="2" type="ORF">GCM10009627_29180</name>
</gene>
<sequence>MLQGVFGGGHVAVLLVIVLIEVGALVVLWRDRTRSQLAKIVWTVVVIALPVLGALGFLLNWALGRLADRLNRAH</sequence>
<keyword evidence="1" id="KW-0472">Membrane</keyword>
<keyword evidence="3" id="KW-1185">Reference proteome</keyword>
<evidence type="ECO:0000256" key="1">
    <source>
        <dbReference type="SAM" id="Phobius"/>
    </source>
</evidence>
<organism evidence="2 3">
    <name type="scientific">Curtobacterium herbarum</name>
    <dbReference type="NCBI Taxonomy" id="150122"/>
    <lineage>
        <taxon>Bacteria</taxon>
        <taxon>Bacillati</taxon>
        <taxon>Actinomycetota</taxon>
        <taxon>Actinomycetes</taxon>
        <taxon>Micrococcales</taxon>
        <taxon>Microbacteriaceae</taxon>
        <taxon>Curtobacterium</taxon>
    </lineage>
</organism>
<protein>
    <recommendedName>
        <fullName evidence="4">Cardiolipin synthase N-terminal domain-containing protein</fullName>
    </recommendedName>
</protein>
<evidence type="ECO:0000313" key="2">
    <source>
        <dbReference type="EMBL" id="GAA1494572.1"/>
    </source>
</evidence>
<feature type="transmembrane region" description="Helical" evidence="1">
    <location>
        <begin position="6"/>
        <end position="28"/>
    </location>
</feature>
<proteinExistence type="predicted"/>
<accession>A0ABP4K6T0</accession>
<evidence type="ECO:0008006" key="4">
    <source>
        <dbReference type="Google" id="ProtNLM"/>
    </source>
</evidence>
<evidence type="ECO:0000313" key="3">
    <source>
        <dbReference type="Proteomes" id="UP001501742"/>
    </source>
</evidence>
<keyword evidence="1" id="KW-1133">Transmembrane helix</keyword>
<keyword evidence="1" id="KW-0812">Transmembrane</keyword>
<reference evidence="3" key="1">
    <citation type="journal article" date="2019" name="Int. J. Syst. Evol. Microbiol.">
        <title>The Global Catalogue of Microorganisms (GCM) 10K type strain sequencing project: providing services to taxonomists for standard genome sequencing and annotation.</title>
        <authorList>
            <consortium name="The Broad Institute Genomics Platform"/>
            <consortium name="The Broad Institute Genome Sequencing Center for Infectious Disease"/>
            <person name="Wu L."/>
            <person name="Ma J."/>
        </authorList>
    </citation>
    <scope>NUCLEOTIDE SEQUENCE [LARGE SCALE GENOMIC DNA]</scope>
    <source>
        <strain evidence="3">JCM 12140</strain>
    </source>
</reference>
<name>A0ABP4K6T0_9MICO</name>
<dbReference type="RefSeq" id="WP_204607157.1">
    <property type="nucleotide sequence ID" value="NZ_BAAAJX010000016.1"/>
</dbReference>
<dbReference type="EMBL" id="BAAAJX010000016">
    <property type="protein sequence ID" value="GAA1494572.1"/>
    <property type="molecule type" value="Genomic_DNA"/>
</dbReference>
<comment type="caution">
    <text evidence="2">The sequence shown here is derived from an EMBL/GenBank/DDBJ whole genome shotgun (WGS) entry which is preliminary data.</text>
</comment>